<keyword evidence="2" id="KW-1185">Reference proteome</keyword>
<dbReference type="AlphaFoldDB" id="A0A8J8MEB7"/>
<protein>
    <submittedName>
        <fullName evidence="1">Uncharacterized protein</fullName>
    </submittedName>
</protein>
<proteinExistence type="predicted"/>
<dbReference type="RefSeq" id="WP_113675298.1">
    <property type="nucleotide sequence ID" value="NZ_CP058561.1"/>
</dbReference>
<organism evidence="1 2">
    <name type="scientific">Vallitalea guaymasensis</name>
    <dbReference type="NCBI Taxonomy" id="1185412"/>
    <lineage>
        <taxon>Bacteria</taxon>
        <taxon>Bacillati</taxon>
        <taxon>Bacillota</taxon>
        <taxon>Clostridia</taxon>
        <taxon>Lachnospirales</taxon>
        <taxon>Vallitaleaceae</taxon>
        <taxon>Vallitalea</taxon>
    </lineage>
</organism>
<reference evidence="1 2" key="1">
    <citation type="submission" date="2020-07" db="EMBL/GenBank/DDBJ databases">
        <title>Vallitalea guaymasensis genome.</title>
        <authorList>
            <person name="Postec A."/>
        </authorList>
    </citation>
    <scope>NUCLEOTIDE SEQUENCE [LARGE SCALE GENOMIC DNA]</scope>
    <source>
        <strain evidence="1 2">Ra1766G1</strain>
    </source>
</reference>
<name>A0A8J8MEB7_9FIRM</name>
<dbReference type="Proteomes" id="UP000677305">
    <property type="component" value="Chromosome"/>
</dbReference>
<dbReference type="EMBL" id="CP058561">
    <property type="protein sequence ID" value="QUH31382.1"/>
    <property type="molecule type" value="Genomic_DNA"/>
</dbReference>
<dbReference type="KEGG" id="vgu:HYG85_21625"/>
<gene>
    <name evidence="1" type="ORF">HYG85_21625</name>
</gene>
<accession>A0A8J8MEB7</accession>
<dbReference type="OrthoDB" id="1653472at2"/>
<sequence>MKKTTKPKELLEVIAERLHCDYISDLQLKKFHKYLQFYLPLPDEFSEYEWNDAVEYIIGIKTDKLSSKESYLLLKNFSKDPSGLNKGMVIRCRSS</sequence>
<evidence type="ECO:0000313" key="2">
    <source>
        <dbReference type="Proteomes" id="UP000677305"/>
    </source>
</evidence>
<evidence type="ECO:0000313" key="1">
    <source>
        <dbReference type="EMBL" id="QUH31382.1"/>
    </source>
</evidence>